<protein>
    <recommendedName>
        <fullName evidence="2">DUF4780 domain-containing protein</fullName>
    </recommendedName>
</protein>
<dbReference type="Pfam" id="PF16012">
    <property type="entry name" value="DUF4780"/>
    <property type="match status" value="1"/>
</dbReference>
<keyword evidence="4" id="KW-1185">Reference proteome</keyword>
<dbReference type="AlphaFoldDB" id="A0AAW1DKD0"/>
<sequence>MDSQQNSTPPPSGVNRDQIGLKDIGKAIRARVISLNDVLLLTEDELRLYPLPSSGRRRLAELLGQGMEYLQAKKIVISAMVYRKQEKSTSDNKRTNSEDNIPKDLKPPSKKPKTKTREKNLSEKVVFEKVAIVPVGYPDVQLEQSKHGDVLQSLMEEYVKVPQGTKIVLDRWNSRPGHILVSCSNKESADWVISMVPLLKPWIGCSLIALRGDELPKPIALTVFVPFEFGKRIDGEGVLKRLDISNPELDTSQWKVLGESAAEKGQVVTVSVDEESYRTLRKMDMNPKCGFGKIKFRVRGGSRGMPVLSSPEPSTSWSQEPIPSTSQIYSEPILTPSQRHIEPVASPTAAFRGRGLQLNNKYHRIRLNVKKLRQWECNDVNNRGSFNTSILWIQQLLLY</sequence>
<organism evidence="3 4">
    <name type="scientific">Rhynocoris fuscipes</name>
    <dbReference type="NCBI Taxonomy" id="488301"/>
    <lineage>
        <taxon>Eukaryota</taxon>
        <taxon>Metazoa</taxon>
        <taxon>Ecdysozoa</taxon>
        <taxon>Arthropoda</taxon>
        <taxon>Hexapoda</taxon>
        <taxon>Insecta</taxon>
        <taxon>Pterygota</taxon>
        <taxon>Neoptera</taxon>
        <taxon>Paraneoptera</taxon>
        <taxon>Hemiptera</taxon>
        <taxon>Heteroptera</taxon>
        <taxon>Panheteroptera</taxon>
        <taxon>Cimicomorpha</taxon>
        <taxon>Reduviidae</taxon>
        <taxon>Harpactorinae</taxon>
        <taxon>Harpactorini</taxon>
        <taxon>Rhynocoris</taxon>
    </lineage>
</organism>
<reference evidence="3 4" key="1">
    <citation type="submission" date="2022-12" db="EMBL/GenBank/DDBJ databases">
        <title>Chromosome-level genome assembly of true bugs.</title>
        <authorList>
            <person name="Ma L."/>
            <person name="Li H."/>
        </authorList>
    </citation>
    <scope>NUCLEOTIDE SEQUENCE [LARGE SCALE GENOMIC DNA]</scope>
    <source>
        <strain evidence="3">Lab_2022b</strain>
    </source>
</reference>
<accession>A0AAW1DKD0</accession>
<gene>
    <name evidence="3" type="ORF">O3M35_000135</name>
</gene>
<evidence type="ECO:0000256" key="1">
    <source>
        <dbReference type="SAM" id="MobiDB-lite"/>
    </source>
</evidence>
<evidence type="ECO:0000313" key="4">
    <source>
        <dbReference type="Proteomes" id="UP001461498"/>
    </source>
</evidence>
<evidence type="ECO:0000313" key="3">
    <source>
        <dbReference type="EMBL" id="KAK9511491.1"/>
    </source>
</evidence>
<dbReference type="InterPro" id="IPR031961">
    <property type="entry name" value="DUF4780"/>
</dbReference>
<feature type="region of interest" description="Disordered" evidence="1">
    <location>
        <begin position="86"/>
        <end position="120"/>
    </location>
</feature>
<dbReference type="EMBL" id="JAPXFL010000001">
    <property type="protein sequence ID" value="KAK9511491.1"/>
    <property type="molecule type" value="Genomic_DNA"/>
</dbReference>
<evidence type="ECO:0000259" key="2">
    <source>
        <dbReference type="Pfam" id="PF16012"/>
    </source>
</evidence>
<dbReference type="Proteomes" id="UP001461498">
    <property type="component" value="Unassembled WGS sequence"/>
</dbReference>
<proteinExistence type="predicted"/>
<comment type="caution">
    <text evidence="3">The sequence shown here is derived from an EMBL/GenBank/DDBJ whole genome shotgun (WGS) entry which is preliminary data.</text>
</comment>
<name>A0AAW1DKD0_9HEMI</name>
<feature type="compositionally biased region" description="Basic and acidic residues" evidence="1">
    <location>
        <begin position="86"/>
        <end position="107"/>
    </location>
</feature>
<feature type="domain" description="DUF4780" evidence="2">
    <location>
        <begin position="129"/>
        <end position="297"/>
    </location>
</feature>